<dbReference type="GO" id="GO:0030247">
    <property type="term" value="F:polysaccharide binding"/>
    <property type="evidence" value="ECO:0007669"/>
    <property type="project" value="UniProtKB-UniRule"/>
</dbReference>
<reference evidence="6 7" key="1">
    <citation type="submission" date="2019-04" db="EMBL/GenBank/DDBJ databases">
        <title>Isolation and identification of Cellulomonas shaoxiangyii sp. Nov. isolated from feces of the Tibetan antelopes (Pantholops hodgsonii) in the Qinghai-Tibet plateau of China.</title>
        <authorList>
            <person name="Tian Z."/>
        </authorList>
    </citation>
    <scope>NUCLEOTIDE SEQUENCE [LARGE SCALE GENOMIC DNA]</scope>
    <source>
        <strain evidence="6 7">Z28</strain>
    </source>
</reference>
<dbReference type="RefSeq" id="WP_167306011.1">
    <property type="nucleotide sequence ID" value="NZ_CP039291.1"/>
</dbReference>
<evidence type="ECO:0000256" key="4">
    <source>
        <dbReference type="SAM" id="SignalP"/>
    </source>
</evidence>
<protein>
    <recommendedName>
        <fullName evidence="5">CBM2 domain-containing protein</fullName>
    </recommendedName>
</protein>
<dbReference type="SUPFAM" id="SSF49384">
    <property type="entry name" value="Carbohydrate-binding domain"/>
    <property type="match status" value="1"/>
</dbReference>
<dbReference type="GO" id="GO:0005975">
    <property type="term" value="P:carbohydrate metabolic process"/>
    <property type="evidence" value="ECO:0007669"/>
    <property type="project" value="InterPro"/>
</dbReference>
<evidence type="ECO:0000256" key="3">
    <source>
        <dbReference type="SAM" id="MobiDB-lite"/>
    </source>
</evidence>
<dbReference type="Gene3D" id="2.60.40.290">
    <property type="match status" value="1"/>
</dbReference>
<dbReference type="PROSITE" id="PS51173">
    <property type="entry name" value="CBM2"/>
    <property type="match status" value="1"/>
</dbReference>
<dbReference type="AlphaFoldDB" id="A0A4P7SH98"/>
<keyword evidence="2" id="KW-0326">Glycosidase</keyword>
<dbReference type="EMBL" id="CP039291">
    <property type="protein sequence ID" value="QCB92466.1"/>
    <property type="molecule type" value="Genomic_DNA"/>
</dbReference>
<sequence length="202" mass="20820">MTSTRLTARTRALVAVLAGSVLTAAGLTTAAQHGSALGLTVERCSAAFTTYAWAGGFVTHVRVTTPQALSGGWVVEWMDVVPGTRPTQAWNATVTATPRQGTSYSGSEYTARYLAWNGSVPAGGAVEFGFQGTTSAAPRDPMGVRLNGEPCTGYVTPTEGWGGPPPSPTPTPTRTWNPTPPPTPTPTPSPTVLPTTTPAPTP</sequence>
<dbReference type="GO" id="GO:0004553">
    <property type="term" value="F:hydrolase activity, hydrolyzing O-glycosyl compounds"/>
    <property type="evidence" value="ECO:0007669"/>
    <property type="project" value="InterPro"/>
</dbReference>
<organism evidence="6 7">
    <name type="scientific">Cellulomonas shaoxiangyii</name>
    <dbReference type="NCBI Taxonomy" id="2566013"/>
    <lineage>
        <taxon>Bacteria</taxon>
        <taxon>Bacillati</taxon>
        <taxon>Actinomycetota</taxon>
        <taxon>Actinomycetes</taxon>
        <taxon>Micrococcales</taxon>
        <taxon>Cellulomonadaceae</taxon>
        <taxon>Cellulomonas</taxon>
    </lineage>
</organism>
<evidence type="ECO:0000256" key="2">
    <source>
        <dbReference type="ARBA" id="ARBA00023295"/>
    </source>
</evidence>
<feature type="domain" description="CBM2" evidence="5">
    <location>
        <begin position="32"/>
        <end position="154"/>
    </location>
</feature>
<keyword evidence="1" id="KW-0378">Hydrolase</keyword>
<accession>A0A4P7SH98</accession>
<name>A0A4P7SH98_9CELL</name>
<keyword evidence="4" id="KW-0732">Signal</keyword>
<feature type="signal peptide" evidence="4">
    <location>
        <begin position="1"/>
        <end position="30"/>
    </location>
</feature>
<gene>
    <name evidence="6" type="ORF">E5225_01750</name>
</gene>
<feature type="chain" id="PRO_5020708890" description="CBM2 domain-containing protein" evidence="4">
    <location>
        <begin position="31"/>
        <end position="202"/>
    </location>
</feature>
<dbReference type="InterPro" id="IPR008965">
    <property type="entry name" value="CBM2/CBM3_carb-bd_dom_sf"/>
</dbReference>
<dbReference type="InterPro" id="IPR012291">
    <property type="entry name" value="CBM2_carb-bd_dom_sf"/>
</dbReference>
<evidence type="ECO:0000259" key="5">
    <source>
        <dbReference type="PROSITE" id="PS51173"/>
    </source>
</evidence>
<feature type="region of interest" description="Disordered" evidence="3">
    <location>
        <begin position="153"/>
        <end position="202"/>
    </location>
</feature>
<keyword evidence="7" id="KW-1185">Reference proteome</keyword>
<dbReference type="InterPro" id="IPR001919">
    <property type="entry name" value="CBD2"/>
</dbReference>
<feature type="compositionally biased region" description="Pro residues" evidence="3">
    <location>
        <begin position="178"/>
        <end position="202"/>
    </location>
</feature>
<evidence type="ECO:0000313" key="6">
    <source>
        <dbReference type="EMBL" id="QCB92466.1"/>
    </source>
</evidence>
<proteinExistence type="predicted"/>
<dbReference type="KEGG" id="celz:E5225_01750"/>
<dbReference type="Pfam" id="PF00553">
    <property type="entry name" value="CBM_2"/>
    <property type="match status" value="1"/>
</dbReference>
<dbReference type="SMART" id="SM00637">
    <property type="entry name" value="CBD_II"/>
    <property type="match status" value="1"/>
</dbReference>
<evidence type="ECO:0000256" key="1">
    <source>
        <dbReference type="ARBA" id="ARBA00022801"/>
    </source>
</evidence>
<evidence type="ECO:0000313" key="7">
    <source>
        <dbReference type="Proteomes" id="UP000296469"/>
    </source>
</evidence>
<dbReference type="Proteomes" id="UP000296469">
    <property type="component" value="Chromosome"/>
</dbReference>